<dbReference type="PANTHER" id="PTHR32114:SF2">
    <property type="entry name" value="ABC TRANSPORTER ABCH.3"/>
    <property type="match status" value="1"/>
</dbReference>
<dbReference type="InterPro" id="IPR004592">
    <property type="entry name" value="SbcC_gammaproteobac_type"/>
</dbReference>
<dbReference type="AlphaFoldDB" id="A0A8J7AS13"/>
<evidence type="ECO:0000256" key="6">
    <source>
        <dbReference type="ARBA" id="ARBA00022833"/>
    </source>
</evidence>
<reference evidence="12" key="1">
    <citation type="submission" date="2020-10" db="EMBL/GenBank/DDBJ databases">
        <authorList>
            <person name="Castelo-Branco R."/>
            <person name="Eusebio N."/>
            <person name="Adriana R."/>
            <person name="Vieira A."/>
            <person name="Brugerolle De Fraissinette N."/>
            <person name="Rezende De Castro R."/>
            <person name="Schneider M.P."/>
            <person name="Vasconcelos V."/>
            <person name="Leao P.N."/>
        </authorList>
    </citation>
    <scope>NUCLEOTIDE SEQUENCE</scope>
    <source>
        <strain evidence="12">LEGE 07310</strain>
    </source>
</reference>
<dbReference type="Gene3D" id="1.10.287.510">
    <property type="entry name" value="Helix hairpin bin"/>
    <property type="match status" value="1"/>
</dbReference>
<dbReference type="RefSeq" id="WP_193910677.1">
    <property type="nucleotide sequence ID" value="NZ_JADEXG010000060.1"/>
</dbReference>
<keyword evidence="8 10" id="KW-0175">Coiled coil</keyword>
<name>A0A8J7AS13_9CYAN</name>
<evidence type="ECO:0000256" key="9">
    <source>
        <dbReference type="PROSITE-ProRule" id="PRU00471"/>
    </source>
</evidence>
<dbReference type="SUPFAM" id="SSF75712">
    <property type="entry name" value="Rad50 coiled-coil Zn hook"/>
    <property type="match status" value="1"/>
</dbReference>
<comment type="caution">
    <text evidence="12">The sequence shown here is derived from an EMBL/GenBank/DDBJ whole genome shotgun (WGS) entry which is preliminary data.</text>
</comment>
<dbReference type="SUPFAM" id="SSF52540">
    <property type="entry name" value="P-loop containing nucleoside triphosphate hydrolases"/>
    <property type="match status" value="1"/>
</dbReference>
<evidence type="ECO:0000256" key="10">
    <source>
        <dbReference type="SAM" id="Coils"/>
    </source>
</evidence>
<evidence type="ECO:0000259" key="11">
    <source>
        <dbReference type="PROSITE" id="PS51131"/>
    </source>
</evidence>
<evidence type="ECO:0000256" key="8">
    <source>
        <dbReference type="ARBA" id="ARBA00023054"/>
    </source>
</evidence>
<comment type="similarity">
    <text evidence="1">Belongs to the SMC family. SbcC subfamily.</text>
</comment>
<evidence type="ECO:0000313" key="13">
    <source>
        <dbReference type="Proteomes" id="UP000636505"/>
    </source>
</evidence>
<dbReference type="GO" id="GO:0006302">
    <property type="term" value="P:double-strand break repair"/>
    <property type="evidence" value="ECO:0007669"/>
    <property type="project" value="InterPro"/>
</dbReference>
<gene>
    <name evidence="12" type="ORF">IQ241_20125</name>
</gene>
<organism evidence="12 13">
    <name type="scientific">Vasconcelosia minhoensis LEGE 07310</name>
    <dbReference type="NCBI Taxonomy" id="915328"/>
    <lineage>
        <taxon>Bacteria</taxon>
        <taxon>Bacillati</taxon>
        <taxon>Cyanobacteriota</taxon>
        <taxon>Cyanophyceae</taxon>
        <taxon>Nodosilineales</taxon>
        <taxon>Cymatolegaceae</taxon>
        <taxon>Vasconcelosia</taxon>
        <taxon>Vasconcelosia minhoensis</taxon>
    </lineage>
</organism>
<dbReference type="EMBL" id="JADEXG010000060">
    <property type="protein sequence ID" value="MBE9079576.1"/>
    <property type="molecule type" value="Genomic_DNA"/>
</dbReference>
<protein>
    <recommendedName>
        <fullName evidence="3">Nuclease SbcCD subunit C</fullName>
    </recommendedName>
</protein>
<dbReference type="InterPro" id="IPR013134">
    <property type="entry name" value="Zn_hook_RAD50"/>
</dbReference>
<keyword evidence="5" id="KW-0547">Nucleotide-binding</keyword>
<sequence length="1001" mass="114366">MIPKRLTIRNFLSYRDLTLDFSGLHVACICGPNGAGKSSLLEAIAWAVWGQSRVAAEDDIVYQGQVEATVDFVFTHSAQTYRVLRSRRRNQGSTLEFQVEAGDGFRVLTQRGMRATQQQILQHLKIDYDTFVNSAYLRQGRADEFMLKRPRDRKQVLADLLKLDHYDRLGEQAREQARDARAQVQLLETAVAGLTAQLQQRTAIAVAHTALEAELAAAETTAQDQQQQLSQLRHQQQQRQGWQQQLALEQQQLGPLEASVQRVSDDRVQIQQQMLQMQHLLDQAEAIGTGYQQFQQLQAEAAQQGLKFQTYQPAQAERSRLQQQTAAVLSQLQADGQAARQRLADLDAAEQEQQQILSQRQTIQEHLSQLQAARTRLRDLDQRQLRVAPLRQRQRQLQAQIERAEASLSARLEAIQQAQQRLQAQQTQQPELIQAAVEVTHRIDYLEQRRSYQEDVRQKGSERRGFMERLQADQRNYEAQMAQLDQKIQLLSAPEACCPLCDQPLDPPRWDRLLLRHRQERSEIQDRLWVIREQLTTSEREIQVLRREYRELETELAKYAPVLQQRGQLQARLDTVSDLQSRLHELTTERQQLTQCLADNRYAEDLQAELGQLEQQLEQLPYDDRDHALARSQVDRLRWAEVKQASLQQAERRLAQLQAQRTALEQQLAQIQAQLDGFASHPLQQQLAAVEAQIAALDYDLEQHQQLRLALDQARVWQASHQALAQAQQQQPGLHQRLDELDRRLGQRQQAQADVTARVAQLQQQLDANPDPQTALTQLEAQRQTDQAKREQQLAQLGRLQQQLAQFEQLQAQLDQQQQTLQQARRQQQVYQSLADAFGPNGIQALMIENLLPQLEAVANQILGRLSAHQLHVQFVTQRAGRSRHKLIDTLDILIADPQGTRAYETYSGGEAFRVNFAIRLALARLLAQRSGTALQMLIIDEGFGTQDQAGCDRLVAAINAIASDFACILTITHMPHFREAFQTRIDVCKTATGSQIEISG</sequence>
<feature type="coiled-coil region" evidence="10">
    <location>
        <begin position="535"/>
        <end position="744"/>
    </location>
</feature>
<keyword evidence="13" id="KW-1185">Reference proteome</keyword>
<evidence type="ECO:0000256" key="3">
    <source>
        <dbReference type="ARBA" id="ARBA00013368"/>
    </source>
</evidence>
<evidence type="ECO:0000313" key="12">
    <source>
        <dbReference type="EMBL" id="MBE9079576.1"/>
    </source>
</evidence>
<dbReference type="NCBIfam" id="TIGR00618">
    <property type="entry name" value="sbcc"/>
    <property type="match status" value="1"/>
</dbReference>
<evidence type="ECO:0000256" key="1">
    <source>
        <dbReference type="ARBA" id="ARBA00006930"/>
    </source>
</evidence>
<comment type="subunit">
    <text evidence="2">Heterodimer of SbcC and SbcD.</text>
</comment>
<evidence type="ECO:0000256" key="5">
    <source>
        <dbReference type="ARBA" id="ARBA00022741"/>
    </source>
</evidence>
<dbReference type="Pfam" id="PF02463">
    <property type="entry name" value="SMC_N"/>
    <property type="match status" value="1"/>
</dbReference>
<keyword evidence="6 9" id="KW-0862">Zinc</keyword>
<dbReference type="GO" id="GO:0046872">
    <property type="term" value="F:metal ion binding"/>
    <property type="evidence" value="ECO:0007669"/>
    <property type="project" value="UniProtKB-UniRule"/>
</dbReference>
<evidence type="ECO:0000256" key="7">
    <source>
        <dbReference type="ARBA" id="ARBA00022840"/>
    </source>
</evidence>
<dbReference type="PROSITE" id="PS51131">
    <property type="entry name" value="ZN_HOOK"/>
    <property type="match status" value="1"/>
</dbReference>
<keyword evidence="4 9" id="KW-0479">Metal-binding</keyword>
<dbReference type="Proteomes" id="UP000636505">
    <property type="component" value="Unassembled WGS sequence"/>
</dbReference>
<evidence type="ECO:0000256" key="4">
    <source>
        <dbReference type="ARBA" id="ARBA00022723"/>
    </source>
</evidence>
<dbReference type="InterPro" id="IPR003395">
    <property type="entry name" value="RecF/RecN/SMC_N"/>
</dbReference>
<dbReference type="GO" id="GO:0016887">
    <property type="term" value="F:ATP hydrolysis activity"/>
    <property type="evidence" value="ECO:0007669"/>
    <property type="project" value="InterPro"/>
</dbReference>
<dbReference type="Gene3D" id="3.40.50.300">
    <property type="entry name" value="P-loop containing nucleotide triphosphate hydrolases"/>
    <property type="match status" value="2"/>
</dbReference>
<feature type="domain" description="Zinc-hook" evidence="11">
    <location>
        <begin position="446"/>
        <end position="557"/>
    </location>
</feature>
<evidence type="ECO:0000256" key="2">
    <source>
        <dbReference type="ARBA" id="ARBA00011322"/>
    </source>
</evidence>
<feature type="coiled-coil region" evidence="10">
    <location>
        <begin position="170"/>
        <end position="252"/>
    </location>
</feature>
<accession>A0A8J7AS13</accession>
<feature type="coiled-coil region" evidence="10">
    <location>
        <begin position="329"/>
        <end position="425"/>
    </location>
</feature>
<feature type="binding site" evidence="9">
    <location>
        <position position="501"/>
    </location>
    <ligand>
        <name>Zn(2+)</name>
        <dbReference type="ChEBI" id="CHEBI:29105"/>
    </ligand>
</feature>
<dbReference type="Pfam" id="PF04423">
    <property type="entry name" value="Rad50_zn_hook"/>
    <property type="match status" value="1"/>
</dbReference>
<dbReference type="PANTHER" id="PTHR32114">
    <property type="entry name" value="ABC TRANSPORTER ABCH.3"/>
    <property type="match status" value="1"/>
</dbReference>
<dbReference type="GO" id="GO:0005524">
    <property type="term" value="F:ATP binding"/>
    <property type="evidence" value="ECO:0007669"/>
    <property type="project" value="UniProtKB-KW"/>
</dbReference>
<dbReference type="InterPro" id="IPR027417">
    <property type="entry name" value="P-loop_NTPase"/>
</dbReference>
<feature type="coiled-coil region" evidence="10">
    <location>
        <begin position="776"/>
        <end position="834"/>
    </location>
</feature>
<proteinExistence type="inferred from homology"/>
<feature type="binding site" evidence="9">
    <location>
        <position position="498"/>
    </location>
    <ligand>
        <name>Zn(2+)</name>
        <dbReference type="ChEBI" id="CHEBI:29105"/>
    </ligand>
</feature>
<keyword evidence="7" id="KW-0067">ATP-binding</keyword>